<name>A0A1I7NW74_9HYPH</name>
<dbReference type="Proteomes" id="UP000199423">
    <property type="component" value="Unassembled WGS sequence"/>
</dbReference>
<evidence type="ECO:0000313" key="2">
    <source>
        <dbReference type="EMBL" id="SFV38940.1"/>
    </source>
</evidence>
<dbReference type="EMBL" id="FPCH01000004">
    <property type="protein sequence ID" value="SFV38940.1"/>
    <property type="molecule type" value="Genomic_DNA"/>
</dbReference>
<keyword evidence="2" id="KW-0808">Transferase</keyword>
<evidence type="ECO:0000259" key="1">
    <source>
        <dbReference type="Pfam" id="PF00535"/>
    </source>
</evidence>
<dbReference type="InterPro" id="IPR050834">
    <property type="entry name" value="Glycosyltransf_2"/>
</dbReference>
<sequence>MMANDAPQAVLLTLLVCTLGRVKPLERLLRSLNVQTRKNFEVIIVDQNPEGFLDATIQKFPALRIKHLRSRPGLSRARNVGLAASSGRYVGFPDDDVWYRPTVVEEVLDTFRRNSKLNIITGRSIDLEGHDVTVMLTEEALITRENIFEAGNSNTIFIERMLAQSLNFDEGLGLGAASDFQSGEETDFLLRALGKGAAGWYFPELTIYHDPIDDGAPIAERARRTTAYGRGFGYLIRKYRYPPPYILGKIAKTSLRGAWCLATGDFAGARLRIAWANGVLYGYSRGRPAFPVQK</sequence>
<dbReference type="GO" id="GO:0016740">
    <property type="term" value="F:transferase activity"/>
    <property type="evidence" value="ECO:0007669"/>
    <property type="project" value="UniProtKB-KW"/>
</dbReference>
<dbReference type="Pfam" id="PF00535">
    <property type="entry name" value="Glycos_transf_2"/>
    <property type="match status" value="1"/>
</dbReference>
<gene>
    <name evidence="2" type="ORF">SAMN04488557_3956</name>
</gene>
<feature type="domain" description="Glycosyltransferase 2-like" evidence="1">
    <location>
        <begin position="14"/>
        <end position="128"/>
    </location>
</feature>
<dbReference type="InterPro" id="IPR029044">
    <property type="entry name" value="Nucleotide-diphossugar_trans"/>
</dbReference>
<dbReference type="STRING" id="51670.SAMN04488557_3956"/>
<proteinExistence type="predicted"/>
<dbReference type="OrthoDB" id="9801954at2"/>
<reference evidence="3" key="1">
    <citation type="submission" date="2016-10" db="EMBL/GenBank/DDBJ databases">
        <authorList>
            <person name="Varghese N."/>
            <person name="Submissions S."/>
        </authorList>
    </citation>
    <scope>NUCLEOTIDE SEQUENCE [LARGE SCALE GENOMIC DNA]</scope>
    <source>
        <strain evidence="3">DSM 1565</strain>
    </source>
</reference>
<dbReference type="PANTHER" id="PTHR43685">
    <property type="entry name" value="GLYCOSYLTRANSFERASE"/>
    <property type="match status" value="1"/>
</dbReference>
<dbReference type="CDD" id="cd00761">
    <property type="entry name" value="Glyco_tranf_GTA_type"/>
    <property type="match status" value="1"/>
</dbReference>
<dbReference type="InterPro" id="IPR001173">
    <property type="entry name" value="Glyco_trans_2-like"/>
</dbReference>
<dbReference type="SUPFAM" id="SSF53448">
    <property type="entry name" value="Nucleotide-diphospho-sugar transferases"/>
    <property type="match status" value="1"/>
</dbReference>
<organism evidence="2 3">
    <name type="scientific">Hyphomicrobium facile</name>
    <dbReference type="NCBI Taxonomy" id="51670"/>
    <lineage>
        <taxon>Bacteria</taxon>
        <taxon>Pseudomonadati</taxon>
        <taxon>Pseudomonadota</taxon>
        <taxon>Alphaproteobacteria</taxon>
        <taxon>Hyphomicrobiales</taxon>
        <taxon>Hyphomicrobiaceae</taxon>
        <taxon>Hyphomicrobium</taxon>
    </lineage>
</organism>
<keyword evidence="3" id="KW-1185">Reference proteome</keyword>
<dbReference type="Gene3D" id="3.90.550.10">
    <property type="entry name" value="Spore Coat Polysaccharide Biosynthesis Protein SpsA, Chain A"/>
    <property type="match status" value="1"/>
</dbReference>
<dbReference type="AlphaFoldDB" id="A0A1I7NW74"/>
<dbReference type="RefSeq" id="WP_143117876.1">
    <property type="nucleotide sequence ID" value="NZ_FPCH01000004.1"/>
</dbReference>
<dbReference type="PANTHER" id="PTHR43685:SF2">
    <property type="entry name" value="GLYCOSYLTRANSFERASE 2-LIKE DOMAIN-CONTAINING PROTEIN"/>
    <property type="match status" value="1"/>
</dbReference>
<accession>A0A1I7NW74</accession>
<protein>
    <submittedName>
        <fullName evidence="2">Glycosyltransferase, GT2 family</fullName>
    </submittedName>
</protein>
<evidence type="ECO:0000313" key="3">
    <source>
        <dbReference type="Proteomes" id="UP000199423"/>
    </source>
</evidence>